<feature type="region of interest" description="Disordered" evidence="8">
    <location>
        <begin position="193"/>
        <end position="219"/>
    </location>
</feature>
<evidence type="ECO:0000256" key="8">
    <source>
        <dbReference type="SAM" id="MobiDB-lite"/>
    </source>
</evidence>
<feature type="transmembrane region" description="Helical" evidence="9">
    <location>
        <begin position="6"/>
        <end position="27"/>
    </location>
</feature>
<name>A0A6N9HLL9_9BURK</name>
<dbReference type="Proteomes" id="UP000448575">
    <property type="component" value="Unassembled WGS sequence"/>
</dbReference>
<keyword evidence="7 9" id="KW-0472">Membrane</keyword>
<evidence type="ECO:0000256" key="5">
    <source>
        <dbReference type="ARBA" id="ARBA00022692"/>
    </source>
</evidence>
<keyword evidence="6 9" id="KW-1133">Transmembrane helix</keyword>
<evidence type="ECO:0000313" key="10">
    <source>
        <dbReference type="EMBL" id="MYN04147.1"/>
    </source>
</evidence>
<evidence type="ECO:0000256" key="1">
    <source>
        <dbReference type="ARBA" id="ARBA00004377"/>
    </source>
</evidence>
<dbReference type="PANTHER" id="PTHR39583:SF2">
    <property type="entry name" value="TYPE II SECRETION SYSTEM PROTEIN J"/>
    <property type="match status" value="1"/>
</dbReference>
<evidence type="ECO:0000313" key="11">
    <source>
        <dbReference type="Proteomes" id="UP000448575"/>
    </source>
</evidence>
<dbReference type="PROSITE" id="PS00409">
    <property type="entry name" value="PROKAR_NTER_METHYL"/>
    <property type="match status" value="1"/>
</dbReference>
<comment type="caution">
    <text evidence="10">The sequence shown here is derived from an EMBL/GenBank/DDBJ whole genome shotgun (WGS) entry which is preliminary data.</text>
</comment>
<protein>
    <submittedName>
        <fullName evidence="10">Prepilin-type N-terminal cleavage/methylation domain-containing protein</fullName>
    </submittedName>
</protein>
<gene>
    <name evidence="10" type="ORF">GTP41_18810</name>
</gene>
<evidence type="ECO:0000256" key="7">
    <source>
        <dbReference type="ARBA" id="ARBA00023136"/>
    </source>
</evidence>
<evidence type="ECO:0000256" key="2">
    <source>
        <dbReference type="ARBA" id="ARBA00022475"/>
    </source>
</evidence>
<dbReference type="RefSeq" id="WP_161027113.1">
    <property type="nucleotide sequence ID" value="NZ_WWCJ01000014.1"/>
</dbReference>
<organism evidence="10 11">
    <name type="scientific">Pseudoduganella guangdongensis</name>
    <dbReference type="NCBI Taxonomy" id="2692179"/>
    <lineage>
        <taxon>Bacteria</taxon>
        <taxon>Pseudomonadati</taxon>
        <taxon>Pseudomonadota</taxon>
        <taxon>Betaproteobacteria</taxon>
        <taxon>Burkholderiales</taxon>
        <taxon>Oxalobacteraceae</taxon>
        <taxon>Telluria group</taxon>
        <taxon>Pseudoduganella</taxon>
    </lineage>
</organism>
<reference evidence="10 11" key="1">
    <citation type="submission" date="2019-12" db="EMBL/GenBank/DDBJ databases">
        <title>Novel species isolated from a subtropical stream in China.</title>
        <authorList>
            <person name="Lu H."/>
        </authorList>
    </citation>
    <scope>NUCLEOTIDE SEQUENCE [LARGE SCALE GENOMIC DNA]</scope>
    <source>
        <strain evidence="10 11">DS3</strain>
    </source>
</reference>
<evidence type="ECO:0000256" key="9">
    <source>
        <dbReference type="SAM" id="Phobius"/>
    </source>
</evidence>
<dbReference type="GO" id="GO:0015628">
    <property type="term" value="P:protein secretion by the type II secretion system"/>
    <property type="evidence" value="ECO:0007669"/>
    <property type="project" value="TreeGrafter"/>
</dbReference>
<dbReference type="InterPro" id="IPR012902">
    <property type="entry name" value="N_methyl_site"/>
</dbReference>
<dbReference type="Pfam" id="PF07963">
    <property type="entry name" value="N_methyl"/>
    <property type="match status" value="1"/>
</dbReference>
<keyword evidence="3" id="KW-0488">Methylation</keyword>
<evidence type="ECO:0000256" key="3">
    <source>
        <dbReference type="ARBA" id="ARBA00022481"/>
    </source>
</evidence>
<keyword evidence="2" id="KW-1003">Cell membrane</keyword>
<proteinExistence type="predicted"/>
<sequence>MKNARGFTLVELLVAITVLAIVAVMGWRGLDGIVRSREQLTQNMEQTRGIQLTFAQMQSDLEQIADKGLLRQRPNIMADSGRLVFIRTVLAENAASQLQVVSYLIHEGVLVRRESRLTRDLVQLQALWQAALGDASPQGAVALQSGVTSMDVRVWESGSWKAAGNSSTAFSDVTPGGAGGAGGEGADGAVVGGPGSGGIGGGGPGGTGTSGAVRAPTEGPTGLEMTLLIRGQSVPLTKVFLLGAV</sequence>
<keyword evidence="11" id="KW-1185">Reference proteome</keyword>
<dbReference type="InterPro" id="IPR051621">
    <property type="entry name" value="T2SS_protein_J"/>
</dbReference>
<evidence type="ECO:0000256" key="6">
    <source>
        <dbReference type="ARBA" id="ARBA00022989"/>
    </source>
</evidence>
<comment type="subcellular location">
    <subcellularLocation>
        <location evidence="1">Cell inner membrane</location>
        <topology evidence="1">Single-pass membrane protein</topology>
    </subcellularLocation>
</comment>
<keyword evidence="5 9" id="KW-0812">Transmembrane</keyword>
<dbReference type="GO" id="GO:0005886">
    <property type="term" value="C:plasma membrane"/>
    <property type="evidence" value="ECO:0007669"/>
    <property type="project" value="UniProtKB-SubCell"/>
</dbReference>
<feature type="compositionally biased region" description="Gly residues" evidence="8">
    <location>
        <begin position="193"/>
        <end position="209"/>
    </location>
</feature>
<keyword evidence="4" id="KW-0997">Cell inner membrane</keyword>
<dbReference type="SUPFAM" id="SSF54523">
    <property type="entry name" value="Pili subunits"/>
    <property type="match status" value="1"/>
</dbReference>
<dbReference type="AlphaFoldDB" id="A0A6N9HLL9"/>
<dbReference type="PANTHER" id="PTHR39583">
    <property type="entry name" value="TYPE II SECRETION SYSTEM PROTEIN J-RELATED"/>
    <property type="match status" value="1"/>
</dbReference>
<dbReference type="InterPro" id="IPR045584">
    <property type="entry name" value="Pilin-like"/>
</dbReference>
<evidence type="ECO:0000256" key="4">
    <source>
        <dbReference type="ARBA" id="ARBA00022519"/>
    </source>
</evidence>
<dbReference type="EMBL" id="WWCJ01000014">
    <property type="protein sequence ID" value="MYN04147.1"/>
    <property type="molecule type" value="Genomic_DNA"/>
</dbReference>
<accession>A0A6N9HLL9</accession>
<dbReference type="Gene3D" id="3.10.610.10">
    <property type="entry name" value="GSPII I/J protein-like"/>
    <property type="match status" value="1"/>
</dbReference>
<dbReference type="NCBIfam" id="TIGR02532">
    <property type="entry name" value="IV_pilin_GFxxxE"/>
    <property type="match status" value="1"/>
</dbReference>